<dbReference type="Proteomes" id="UP001576784">
    <property type="component" value="Unassembled WGS sequence"/>
</dbReference>
<dbReference type="InterPro" id="IPR010095">
    <property type="entry name" value="Cas12f1-like_TNB"/>
</dbReference>
<dbReference type="GO" id="GO:0004519">
    <property type="term" value="F:endonuclease activity"/>
    <property type="evidence" value="ECO:0007669"/>
    <property type="project" value="UniProtKB-KW"/>
</dbReference>
<protein>
    <submittedName>
        <fullName evidence="7">RNA-guided endonuclease InsQ/TnpB family protein</fullName>
    </submittedName>
</protein>
<evidence type="ECO:0000256" key="4">
    <source>
        <dbReference type="ARBA" id="ARBA00023172"/>
    </source>
</evidence>
<evidence type="ECO:0000313" key="8">
    <source>
        <dbReference type="Proteomes" id="UP001576784"/>
    </source>
</evidence>
<sequence>MFGCQQVLIHTNKDTQAIIEYLCSESNKVFNCAVYYARQIYFKAHRYVGKSELLGKIKHNAHFQAMYSQSAQQTCLSVWEAFKSFKELKKLSRNGELIDKPKPPKYRKGGLYTVSYPKQALKYEKGNIRIPLGKQVKAWFGIESFQLKLPSNLRFEQIRELRILPRNRCFYAEFVYEVSPVNLGLNPQNTLGIDPGMNNWLTCVSNVGTSFIIDGKHLKSLNRWYNKKVSTIKEGKPQGFWSKKLAQLTEKRNRQVRDAVNKAARLVVNHCLKNNIGVVVFGWNPEQKQEANLGRNNNQKWVQIPTAKVKERISQLCEQYGINFVETEESYTSQSSFVDGDLIPKYGEKPDDWKPSGKRVKRGLYCTAFNWYINADANAAANILRKVSTTLSIDLSEVSRVSLATPQRFNIWSAKLKRRDVAQSPYRSIRLESPRFIAGSVKIFY</sequence>
<gene>
    <name evidence="7" type="ORF">ACE1CI_05755</name>
</gene>
<keyword evidence="7" id="KW-0378">Hydrolase</keyword>
<dbReference type="EMBL" id="JBHFNR010000034">
    <property type="protein sequence ID" value="MFB2892431.1"/>
    <property type="molecule type" value="Genomic_DNA"/>
</dbReference>
<evidence type="ECO:0000256" key="2">
    <source>
        <dbReference type="ARBA" id="ARBA00022578"/>
    </source>
</evidence>
<keyword evidence="8" id="KW-1185">Reference proteome</keyword>
<evidence type="ECO:0000313" key="7">
    <source>
        <dbReference type="EMBL" id="MFB2892431.1"/>
    </source>
</evidence>
<dbReference type="NCBIfam" id="NF040570">
    <property type="entry name" value="guided_TnpB"/>
    <property type="match status" value="1"/>
</dbReference>
<dbReference type="Pfam" id="PF07282">
    <property type="entry name" value="Cas12f1-like_TNB"/>
    <property type="match status" value="1"/>
</dbReference>
<dbReference type="RefSeq" id="WP_413262104.1">
    <property type="nucleotide sequence ID" value="NZ_JBHFNR010000034.1"/>
</dbReference>
<comment type="similarity">
    <text evidence="1">In the C-terminal section; belongs to the transposase 35 family.</text>
</comment>
<name>A0ABV4XL80_9CYAN</name>
<comment type="caution">
    <text evidence="7">The sequence shown here is derived from an EMBL/GenBank/DDBJ whole genome shotgun (WGS) entry which is preliminary data.</text>
</comment>
<evidence type="ECO:0000259" key="5">
    <source>
        <dbReference type="Pfam" id="PF01385"/>
    </source>
</evidence>
<keyword evidence="7" id="KW-0540">Nuclease</keyword>
<dbReference type="Pfam" id="PF01385">
    <property type="entry name" value="OrfB_IS605"/>
    <property type="match status" value="1"/>
</dbReference>
<dbReference type="NCBIfam" id="TIGR01766">
    <property type="entry name" value="IS200/IS605 family accessory protein TnpB-like domain"/>
    <property type="match status" value="1"/>
</dbReference>
<evidence type="ECO:0000256" key="3">
    <source>
        <dbReference type="ARBA" id="ARBA00023125"/>
    </source>
</evidence>
<dbReference type="InterPro" id="IPR001959">
    <property type="entry name" value="Transposase"/>
</dbReference>
<reference evidence="7 8" key="1">
    <citation type="submission" date="2024-09" db="EMBL/GenBank/DDBJ databases">
        <title>Floridaenema gen nov. (Aerosakkonemataceae, Aerosakkonematales ord. nov., Cyanobacteria) from benthic tropical and subtropical fresh waters, with the description of four new species.</title>
        <authorList>
            <person name="Moretto J.A."/>
            <person name="Berthold D.E."/>
            <person name="Lefler F.W."/>
            <person name="Huang I.-S."/>
            <person name="Laughinghouse H. IV."/>
        </authorList>
    </citation>
    <scope>NUCLEOTIDE SEQUENCE [LARGE SCALE GENOMIC DNA]</scope>
    <source>
        <strain evidence="7 8">BLCC-F50</strain>
    </source>
</reference>
<accession>A0ABV4XL80</accession>
<organism evidence="7 8">
    <name type="scientific">Floridaenema flaviceps BLCC-F50</name>
    <dbReference type="NCBI Taxonomy" id="3153642"/>
    <lineage>
        <taxon>Bacteria</taxon>
        <taxon>Bacillati</taxon>
        <taxon>Cyanobacteriota</taxon>
        <taxon>Cyanophyceae</taxon>
        <taxon>Oscillatoriophycideae</taxon>
        <taxon>Aerosakkonematales</taxon>
        <taxon>Aerosakkonemataceae</taxon>
        <taxon>Floridanema</taxon>
        <taxon>Floridanema flaviceps</taxon>
    </lineage>
</organism>
<keyword evidence="4" id="KW-0233">DNA recombination</keyword>
<keyword evidence="2" id="KW-0815">Transposition</keyword>
<feature type="domain" description="Probable transposase IS891/IS1136/IS1341" evidence="5">
    <location>
        <begin position="174"/>
        <end position="280"/>
    </location>
</feature>
<evidence type="ECO:0000259" key="6">
    <source>
        <dbReference type="Pfam" id="PF07282"/>
    </source>
</evidence>
<feature type="domain" description="Cas12f1-like TNB" evidence="6">
    <location>
        <begin position="308"/>
        <end position="383"/>
    </location>
</feature>
<proteinExistence type="inferred from homology"/>
<keyword evidence="3" id="KW-0238">DNA-binding</keyword>
<keyword evidence="7" id="KW-0255">Endonuclease</keyword>
<evidence type="ECO:0000256" key="1">
    <source>
        <dbReference type="ARBA" id="ARBA00008761"/>
    </source>
</evidence>